<keyword evidence="5 8" id="KW-0418">Kinase</keyword>
<dbReference type="Gene3D" id="3.30.565.10">
    <property type="entry name" value="Histidine kinase-like ATPase, C-terminal domain"/>
    <property type="match status" value="1"/>
</dbReference>
<dbReference type="AlphaFoldDB" id="A0A8J8K7G3"/>
<feature type="transmembrane region" description="Helical" evidence="6">
    <location>
        <begin position="316"/>
        <end position="335"/>
    </location>
</feature>
<evidence type="ECO:0000256" key="1">
    <source>
        <dbReference type="ARBA" id="ARBA00000085"/>
    </source>
</evidence>
<evidence type="ECO:0000259" key="7">
    <source>
        <dbReference type="PROSITE" id="PS50109"/>
    </source>
</evidence>
<dbReference type="EC" id="2.7.13.3" evidence="2"/>
<dbReference type="InterPro" id="IPR003661">
    <property type="entry name" value="HisK_dim/P_dom"/>
</dbReference>
<dbReference type="GO" id="GO:0009927">
    <property type="term" value="F:histidine phosphotransfer kinase activity"/>
    <property type="evidence" value="ECO:0007669"/>
    <property type="project" value="TreeGrafter"/>
</dbReference>
<dbReference type="PRINTS" id="PR00344">
    <property type="entry name" value="BCTRLSENSOR"/>
</dbReference>
<keyword evidence="6" id="KW-0812">Transmembrane</keyword>
<dbReference type="InterPro" id="IPR003594">
    <property type="entry name" value="HATPase_dom"/>
</dbReference>
<feature type="domain" description="Histidine kinase" evidence="7">
    <location>
        <begin position="366"/>
        <end position="587"/>
    </location>
</feature>
<evidence type="ECO:0000313" key="9">
    <source>
        <dbReference type="Proteomes" id="UP000610746"/>
    </source>
</evidence>
<keyword evidence="6" id="KW-1133">Transmembrane helix</keyword>
<dbReference type="PROSITE" id="PS50109">
    <property type="entry name" value="HIS_KIN"/>
    <property type="match status" value="1"/>
</dbReference>
<dbReference type="SUPFAM" id="SSF47384">
    <property type="entry name" value="Homodimeric domain of signal transducing histidine kinase"/>
    <property type="match status" value="1"/>
</dbReference>
<keyword evidence="9" id="KW-1185">Reference proteome</keyword>
<gene>
    <name evidence="8" type="ORF">HNQ03_000523</name>
</gene>
<dbReference type="Gene3D" id="1.10.287.130">
    <property type="match status" value="1"/>
</dbReference>
<dbReference type="EMBL" id="JABSNO010000003">
    <property type="protein sequence ID" value="NRS91456.1"/>
    <property type="molecule type" value="Genomic_DNA"/>
</dbReference>
<evidence type="ECO:0000256" key="3">
    <source>
        <dbReference type="ARBA" id="ARBA00022553"/>
    </source>
</evidence>
<organism evidence="8 9">
    <name type="scientific">Frigoriflavimonas asaccharolytica</name>
    <dbReference type="NCBI Taxonomy" id="2735899"/>
    <lineage>
        <taxon>Bacteria</taxon>
        <taxon>Pseudomonadati</taxon>
        <taxon>Bacteroidota</taxon>
        <taxon>Flavobacteriia</taxon>
        <taxon>Flavobacteriales</taxon>
        <taxon>Weeksellaceae</taxon>
        <taxon>Frigoriflavimonas</taxon>
    </lineage>
</organism>
<dbReference type="GO" id="GO:0005886">
    <property type="term" value="C:plasma membrane"/>
    <property type="evidence" value="ECO:0007669"/>
    <property type="project" value="TreeGrafter"/>
</dbReference>
<dbReference type="SMART" id="SM00387">
    <property type="entry name" value="HATPase_c"/>
    <property type="match status" value="1"/>
</dbReference>
<sequence>MFTKTFLPEKLNFKWRKTVHYSLILCIILIQIAIAGFVYNEYNNRNKIQFFEKQLTDINTVENLTEASKEDFFKAQYYLQAYTKSKKAEDLENYFFYIKKLDKNLESIKDFKAENVYLKKNLLSVKKIVSEKKNLKDLIDSTFQFTTKSVVKTSNPLPELKKIKVNYKLEIPDIEVKTIKDTTAKKGLFGRLGDAISGKEDRKRDSIVVTMREAKISAANEKLNNEVDSIINIVNNYYVVEIKKRKEENSKSKNNDTEDLIESKDKYFDVFTMYRDLLANGNNLMNIYEIAVKKSKKDLLNEIASQNSKTNKIRNYLVAGLLGLMFLVSILIMYFTRIAFIYENKLSAANEQITENLKFKNRILGMLSHELRSPLKIIGIFIKRINSRTEDIEVKSYLKSIKFTNNTLLMQANQILAYTKNQHIENKLNLTTFNLKEEFKSIIEAIEPYLETRNNKFIVNENIDSEIQVYTDSTKINQIFINILGNANKFTENGKITVTTNIERKNSQTLIMKTTISDTGVGISSSDLKEIFQPYYQGIISDEVENLGAGLGLSLCKEIVELFDGTISVDSEHGKGTNVTFDLILKISND</sequence>
<dbReference type="InterPro" id="IPR036097">
    <property type="entry name" value="HisK_dim/P_sf"/>
</dbReference>
<dbReference type="GO" id="GO:0000155">
    <property type="term" value="F:phosphorelay sensor kinase activity"/>
    <property type="evidence" value="ECO:0007669"/>
    <property type="project" value="InterPro"/>
</dbReference>
<feature type="transmembrane region" description="Helical" evidence="6">
    <location>
        <begin position="20"/>
        <end position="39"/>
    </location>
</feature>
<dbReference type="Proteomes" id="UP000610746">
    <property type="component" value="Unassembled WGS sequence"/>
</dbReference>
<dbReference type="CDD" id="cd00082">
    <property type="entry name" value="HisKA"/>
    <property type="match status" value="1"/>
</dbReference>
<dbReference type="Pfam" id="PF02518">
    <property type="entry name" value="HATPase_c"/>
    <property type="match status" value="1"/>
</dbReference>
<keyword evidence="6" id="KW-0472">Membrane</keyword>
<dbReference type="SUPFAM" id="SSF55874">
    <property type="entry name" value="ATPase domain of HSP90 chaperone/DNA topoisomerase II/histidine kinase"/>
    <property type="match status" value="1"/>
</dbReference>
<comment type="catalytic activity">
    <reaction evidence="1">
        <text>ATP + protein L-histidine = ADP + protein N-phospho-L-histidine.</text>
        <dbReference type="EC" id="2.7.13.3"/>
    </reaction>
</comment>
<dbReference type="PANTHER" id="PTHR43047">
    <property type="entry name" value="TWO-COMPONENT HISTIDINE PROTEIN KINASE"/>
    <property type="match status" value="1"/>
</dbReference>
<proteinExistence type="predicted"/>
<keyword evidence="3" id="KW-0597">Phosphoprotein</keyword>
<dbReference type="InterPro" id="IPR005467">
    <property type="entry name" value="His_kinase_dom"/>
</dbReference>
<protein>
    <recommendedName>
        <fullName evidence="2">histidine kinase</fullName>
        <ecNumber evidence="2">2.7.13.3</ecNumber>
    </recommendedName>
</protein>
<dbReference type="RefSeq" id="WP_173778085.1">
    <property type="nucleotide sequence ID" value="NZ_JABSNO010000003.1"/>
</dbReference>
<keyword evidence="4" id="KW-0808">Transferase</keyword>
<reference evidence="8" key="1">
    <citation type="submission" date="2020-05" db="EMBL/GenBank/DDBJ databases">
        <title>Genomic Encyclopedia of Type Strains, Phase IV (KMG-V): Genome sequencing to study the core and pangenomes of soil and plant-associated prokaryotes.</title>
        <authorList>
            <person name="Whitman W."/>
        </authorList>
    </citation>
    <scope>NUCLEOTIDE SEQUENCE</scope>
    <source>
        <strain evidence="8">16F</strain>
    </source>
</reference>
<comment type="caution">
    <text evidence="8">The sequence shown here is derived from an EMBL/GenBank/DDBJ whole genome shotgun (WGS) entry which is preliminary data.</text>
</comment>
<evidence type="ECO:0000313" key="8">
    <source>
        <dbReference type="EMBL" id="NRS91456.1"/>
    </source>
</evidence>
<evidence type="ECO:0000256" key="2">
    <source>
        <dbReference type="ARBA" id="ARBA00012438"/>
    </source>
</evidence>
<dbReference type="InterPro" id="IPR036890">
    <property type="entry name" value="HATPase_C_sf"/>
</dbReference>
<evidence type="ECO:0000256" key="5">
    <source>
        <dbReference type="ARBA" id="ARBA00022777"/>
    </source>
</evidence>
<dbReference type="InterPro" id="IPR004358">
    <property type="entry name" value="Sig_transdc_His_kin-like_C"/>
</dbReference>
<accession>A0A8J8K7G3</accession>
<evidence type="ECO:0000256" key="4">
    <source>
        <dbReference type="ARBA" id="ARBA00022679"/>
    </source>
</evidence>
<evidence type="ECO:0000256" key="6">
    <source>
        <dbReference type="SAM" id="Phobius"/>
    </source>
</evidence>
<dbReference type="PANTHER" id="PTHR43047:SF72">
    <property type="entry name" value="OSMOSENSING HISTIDINE PROTEIN KINASE SLN1"/>
    <property type="match status" value="1"/>
</dbReference>
<name>A0A8J8K7G3_9FLAO</name>